<comment type="subcellular location">
    <subcellularLocation>
        <location evidence="1">Membrane</location>
        <topology evidence="1">Lipid-anchor</topology>
    </subcellularLocation>
</comment>
<dbReference type="PROSITE" id="PS51257">
    <property type="entry name" value="PROKAR_LIPOPROTEIN"/>
    <property type="match status" value="1"/>
</dbReference>
<feature type="domain" description="Spore germination protein N-terminal" evidence="9">
    <location>
        <begin position="27"/>
        <end position="206"/>
    </location>
</feature>
<reference evidence="10 11" key="1">
    <citation type="submission" date="2016-10" db="EMBL/GenBank/DDBJ databases">
        <title>Comparative genomics of Bacillus thuringiensis reveals a path to pathogens against multiple invertebrate hosts.</title>
        <authorList>
            <person name="Zheng J."/>
            <person name="Gao Q."/>
            <person name="Liu H."/>
            <person name="Peng D."/>
            <person name="Ruan L."/>
            <person name="Sun M."/>
        </authorList>
    </citation>
    <scope>NUCLEOTIDE SEQUENCE [LARGE SCALE GENOMIC DNA]</scope>
    <source>
        <strain evidence="10">BGSC 4M3</strain>
    </source>
</reference>
<evidence type="ECO:0000256" key="5">
    <source>
        <dbReference type="ARBA" id="ARBA00023136"/>
    </source>
</evidence>
<feature type="domain" description="Spore germination GerAC-like C-terminal" evidence="8">
    <location>
        <begin position="215"/>
        <end position="382"/>
    </location>
</feature>
<evidence type="ECO:0000313" key="11">
    <source>
        <dbReference type="Proteomes" id="UP000195217"/>
    </source>
</evidence>
<dbReference type="InterPro" id="IPR038501">
    <property type="entry name" value="Spore_GerAC_C_sf"/>
</dbReference>
<dbReference type="Proteomes" id="UP000195217">
    <property type="component" value="Unassembled WGS sequence"/>
</dbReference>
<comment type="caution">
    <text evidence="10">The sequence shown here is derived from an EMBL/GenBank/DDBJ whole genome shotgun (WGS) entry which is preliminary data.</text>
</comment>
<keyword evidence="3" id="KW-0309">Germination</keyword>
<dbReference type="InterPro" id="IPR046953">
    <property type="entry name" value="Spore_GerAC-like_C"/>
</dbReference>
<name>A0A9X6G5V4_BACUD</name>
<evidence type="ECO:0000256" key="7">
    <source>
        <dbReference type="ARBA" id="ARBA00023288"/>
    </source>
</evidence>
<dbReference type="Gene3D" id="3.30.300.210">
    <property type="entry name" value="Nutrient germinant receptor protein C, domain 3"/>
    <property type="match status" value="1"/>
</dbReference>
<keyword evidence="4" id="KW-0732">Signal</keyword>
<evidence type="ECO:0000259" key="8">
    <source>
        <dbReference type="Pfam" id="PF05504"/>
    </source>
</evidence>
<evidence type="ECO:0000256" key="3">
    <source>
        <dbReference type="ARBA" id="ARBA00022544"/>
    </source>
</evidence>
<keyword evidence="7" id="KW-0449">Lipoprotein</keyword>
<evidence type="ECO:0000256" key="1">
    <source>
        <dbReference type="ARBA" id="ARBA00004635"/>
    </source>
</evidence>
<dbReference type="EMBL" id="NFEA01000035">
    <property type="protein sequence ID" value="OTZ33600.1"/>
    <property type="molecule type" value="Genomic_DNA"/>
</dbReference>
<dbReference type="Pfam" id="PF25198">
    <property type="entry name" value="Spore_GerAC_N"/>
    <property type="match status" value="1"/>
</dbReference>
<keyword evidence="6" id="KW-0564">Palmitate</keyword>
<evidence type="ECO:0000259" key="9">
    <source>
        <dbReference type="Pfam" id="PF25198"/>
    </source>
</evidence>
<dbReference type="GO" id="GO:0009847">
    <property type="term" value="P:spore germination"/>
    <property type="evidence" value="ECO:0007669"/>
    <property type="project" value="InterPro"/>
</dbReference>
<organism evidence="10 11">
    <name type="scientific">Bacillus thuringiensis subsp. darmstadiensis</name>
    <dbReference type="NCBI Taxonomy" id="132264"/>
    <lineage>
        <taxon>Bacteria</taxon>
        <taxon>Bacillati</taxon>
        <taxon>Bacillota</taxon>
        <taxon>Bacilli</taxon>
        <taxon>Bacillales</taxon>
        <taxon>Bacillaceae</taxon>
        <taxon>Bacillus</taxon>
        <taxon>Bacillus cereus group</taxon>
    </lineage>
</organism>
<dbReference type="PANTHER" id="PTHR35789">
    <property type="entry name" value="SPORE GERMINATION PROTEIN B3"/>
    <property type="match status" value="1"/>
</dbReference>
<evidence type="ECO:0000313" key="10">
    <source>
        <dbReference type="EMBL" id="OTZ33600.1"/>
    </source>
</evidence>
<comment type="similarity">
    <text evidence="2">Belongs to the GerABKC lipoprotein family.</text>
</comment>
<dbReference type="NCBIfam" id="TIGR02887">
    <property type="entry name" value="spore_ger_x_C"/>
    <property type="match status" value="1"/>
</dbReference>
<dbReference type="GO" id="GO:0016020">
    <property type="term" value="C:membrane"/>
    <property type="evidence" value="ECO:0007669"/>
    <property type="project" value="UniProtKB-SubCell"/>
</dbReference>
<evidence type="ECO:0000256" key="4">
    <source>
        <dbReference type="ARBA" id="ARBA00022729"/>
    </source>
</evidence>
<dbReference type="AlphaFoldDB" id="A0A9X6G5V4"/>
<dbReference type="InterPro" id="IPR057336">
    <property type="entry name" value="GerAC_N"/>
</dbReference>
<dbReference type="InterPro" id="IPR008844">
    <property type="entry name" value="Spore_GerAC-like"/>
</dbReference>
<dbReference type="Pfam" id="PF05504">
    <property type="entry name" value="Spore_GerAC"/>
    <property type="match status" value="1"/>
</dbReference>
<sequence>MVGVKYLFKIIIVTLLVGSISGCSELVEIEERGFVVGAAYDIVKEKQSNPIMKGTYQVVLPHVAQQGGQGDGDSGNFINVSAKADSVFEQIQIIAKKISRTLFFPHIQVIIFSEELLSNPYILQNTLDVYIRDHEMRRNIRLFVTEENAEAVLNQSAKPENLPAQYIDMLAEHPPKNAQMVGAARIGDVQEKIISKRSFVLPILKLTEQGIQMGGAALFRGKDNKYIGTLSGEQTMGINYIIGRKIGGFFTIRKKNQLITYEIHKLHRKIKIFTENTLKPKFDIHLSLEGTLAELHFNDHKRGLNEKRLEKDISREMEKRIQKSIKLVQKKYKVDVLELGEVYKRHNYKEWKKISKNWDQGKNYFSDAEITVHVHPTIEHSGSALPKRVK</sequence>
<dbReference type="PANTHER" id="PTHR35789:SF1">
    <property type="entry name" value="SPORE GERMINATION PROTEIN B3"/>
    <property type="match status" value="1"/>
</dbReference>
<accession>A0A9X6G5V4</accession>
<evidence type="ECO:0000256" key="6">
    <source>
        <dbReference type="ARBA" id="ARBA00023139"/>
    </source>
</evidence>
<gene>
    <name evidence="10" type="ORF">BK761_13365</name>
</gene>
<keyword evidence="5" id="KW-0472">Membrane</keyword>
<protein>
    <submittedName>
        <fullName evidence="10">Spore gernimation protein GerLC</fullName>
    </submittedName>
</protein>
<evidence type="ECO:0000256" key="2">
    <source>
        <dbReference type="ARBA" id="ARBA00007886"/>
    </source>
</evidence>
<proteinExistence type="inferred from homology"/>